<dbReference type="OrthoDB" id="9793753at2"/>
<dbReference type="GO" id="GO:0042026">
    <property type="term" value="P:protein refolding"/>
    <property type="evidence" value="ECO:0007669"/>
    <property type="project" value="TreeGrafter"/>
</dbReference>
<accession>B8KSS2</accession>
<dbReference type="InterPro" id="IPR000397">
    <property type="entry name" value="Heat_shock_Hsp33"/>
</dbReference>
<dbReference type="RefSeq" id="WP_009019158.1">
    <property type="nucleotide sequence ID" value="NZ_DS999411.1"/>
</dbReference>
<evidence type="ECO:0000313" key="6">
    <source>
        <dbReference type="EMBL" id="EED34410.1"/>
    </source>
</evidence>
<dbReference type="EMBL" id="DS999411">
    <property type="protein sequence ID" value="EED34410.1"/>
    <property type="molecule type" value="Genomic_DNA"/>
</dbReference>
<protein>
    <submittedName>
        <fullName evidence="6">Chaperonin HslO</fullName>
    </submittedName>
</protein>
<evidence type="ECO:0000256" key="5">
    <source>
        <dbReference type="ARBA" id="ARBA00023284"/>
    </source>
</evidence>
<evidence type="ECO:0000256" key="4">
    <source>
        <dbReference type="ARBA" id="ARBA00023186"/>
    </source>
</evidence>
<dbReference type="eggNOG" id="COG1281">
    <property type="taxonomic scope" value="Bacteria"/>
</dbReference>
<dbReference type="Proteomes" id="UP000004699">
    <property type="component" value="Unassembled WGS sequence"/>
</dbReference>
<gene>
    <name evidence="6" type="primary">hslO</name>
    <name evidence="6" type="ORF">NOR51B_347</name>
</gene>
<dbReference type="Pfam" id="PF01430">
    <property type="entry name" value="HSP33"/>
    <property type="match status" value="1"/>
</dbReference>
<dbReference type="Gene3D" id="1.10.287.480">
    <property type="entry name" value="helix hairpin bin"/>
    <property type="match status" value="1"/>
</dbReference>
<dbReference type="Gene3D" id="3.90.1280.10">
    <property type="entry name" value="HSP33 redox switch-like"/>
    <property type="match status" value="1"/>
</dbReference>
<dbReference type="GO" id="GO:0051082">
    <property type="term" value="F:unfolded protein binding"/>
    <property type="evidence" value="ECO:0007669"/>
    <property type="project" value="InterPro"/>
</dbReference>
<evidence type="ECO:0000313" key="7">
    <source>
        <dbReference type="Proteomes" id="UP000004699"/>
    </source>
</evidence>
<evidence type="ECO:0000256" key="2">
    <source>
        <dbReference type="ARBA" id="ARBA00022833"/>
    </source>
</evidence>
<dbReference type="SUPFAM" id="SSF118352">
    <property type="entry name" value="HSP33 redox switch-like"/>
    <property type="match status" value="1"/>
</dbReference>
<dbReference type="HOGENOM" id="CLU_054493_0_0_6"/>
<keyword evidence="7" id="KW-1185">Reference proteome</keyword>
<keyword evidence="4" id="KW-0143">Chaperone</keyword>
<evidence type="ECO:0000256" key="1">
    <source>
        <dbReference type="ARBA" id="ARBA00022490"/>
    </source>
</evidence>
<name>B8KSS2_9GAMM</name>
<keyword evidence="2" id="KW-0862">Zinc</keyword>
<dbReference type="AlphaFoldDB" id="B8KSS2"/>
<dbReference type="SUPFAM" id="SSF64397">
    <property type="entry name" value="Hsp33 domain"/>
    <property type="match status" value="1"/>
</dbReference>
<reference evidence="7" key="1">
    <citation type="journal article" date="2013" name="BMC Microbiol.">
        <title>Taxonomy and evolution of bacteriochlorophyll a-containing members of the OM60/NOR5 clade of marine gammaproteobacteria: description of Luminiphilus syltensis gen. nov., sp. nov., reclassification of Haliea rubra as Pseudohaliea rubra gen. nov., comb. nov., and emendation of Chromatocurvus halotolerans.</title>
        <authorList>
            <person name="Spring S."/>
            <person name="Riedel T."/>
            <person name="Sproer C."/>
            <person name="Yan S."/>
            <person name="Harder J."/>
            <person name="Fuchs B.M."/>
        </authorList>
    </citation>
    <scope>NUCLEOTIDE SEQUENCE [LARGE SCALE GENOMIC DNA]</scope>
    <source>
        <strain evidence="7">NOR51-B</strain>
    </source>
</reference>
<evidence type="ECO:0000256" key="3">
    <source>
        <dbReference type="ARBA" id="ARBA00023157"/>
    </source>
</evidence>
<dbReference type="GO" id="GO:0044183">
    <property type="term" value="F:protein folding chaperone"/>
    <property type="evidence" value="ECO:0007669"/>
    <property type="project" value="TreeGrafter"/>
</dbReference>
<dbReference type="InterPro" id="IPR016153">
    <property type="entry name" value="Heat_shock_Hsp33_N"/>
</dbReference>
<dbReference type="InterPro" id="IPR016154">
    <property type="entry name" value="Heat_shock_Hsp33_C"/>
</dbReference>
<dbReference type="PANTHER" id="PTHR30111">
    <property type="entry name" value="33 KDA CHAPERONIN"/>
    <property type="match status" value="1"/>
</dbReference>
<keyword evidence="3" id="KW-1015">Disulfide bond</keyword>
<dbReference type="InterPro" id="IPR023212">
    <property type="entry name" value="Hsp33_helix_hairpin_bin_dom_sf"/>
</dbReference>
<dbReference type="Gene3D" id="3.55.30.10">
    <property type="entry name" value="Hsp33 domain"/>
    <property type="match status" value="1"/>
</dbReference>
<dbReference type="CDD" id="cd00498">
    <property type="entry name" value="Hsp33"/>
    <property type="match status" value="1"/>
</dbReference>
<sequence>MRSDSDHDISARFLFDEADIRGESVRLQEALAEMLSTHPYSAASKRILGEFACAAVLISNNLKYRGRIVLQARSDGPLSMVMVECTSDREIRGIARGDISADPEDHLALLSEGQLAITIEREGGQRYQGIVALDRGSLAATLEDYFLQSEQLNTRFWLASNGVTGGGLMLQQLPAQLEQGSEQRGEQWANVCILADTLTTQELNGESPQTLIYRLFHEETLRLFEPKSVVFHCSCSRERSLNALSALPEGELAEIIADEGIVSMNCEMCGVTYEFAQSDIPGLAKPKVLH</sequence>
<dbReference type="STRING" id="565045.NOR51B_347"/>
<keyword evidence="5" id="KW-0676">Redox-active center</keyword>
<dbReference type="PANTHER" id="PTHR30111:SF1">
    <property type="entry name" value="33 KDA CHAPERONIN"/>
    <property type="match status" value="1"/>
</dbReference>
<keyword evidence="1" id="KW-0963">Cytoplasm</keyword>
<proteinExistence type="predicted"/>
<organism evidence="6 7">
    <name type="scientific">Luminiphilus syltensis NOR5-1B</name>
    <dbReference type="NCBI Taxonomy" id="565045"/>
    <lineage>
        <taxon>Bacteria</taxon>
        <taxon>Pseudomonadati</taxon>
        <taxon>Pseudomonadota</taxon>
        <taxon>Gammaproteobacteria</taxon>
        <taxon>Cellvibrionales</taxon>
        <taxon>Halieaceae</taxon>
        <taxon>Luminiphilus</taxon>
    </lineage>
</organism>
<dbReference type="GO" id="GO:0005737">
    <property type="term" value="C:cytoplasm"/>
    <property type="evidence" value="ECO:0007669"/>
    <property type="project" value="InterPro"/>
</dbReference>
<dbReference type="PIRSF" id="PIRSF005261">
    <property type="entry name" value="Heat_shock_Hsp33"/>
    <property type="match status" value="1"/>
</dbReference>